<dbReference type="PANTHER" id="PTHR10078:SF30">
    <property type="entry name" value="INTERLEUKIN-1 BETA"/>
    <property type="match status" value="1"/>
</dbReference>
<dbReference type="GO" id="GO:0001660">
    <property type="term" value="P:fever generation"/>
    <property type="evidence" value="ECO:0007669"/>
    <property type="project" value="UniProtKB-KW"/>
</dbReference>
<dbReference type="Pfam" id="PF00340">
    <property type="entry name" value="IL1"/>
    <property type="match status" value="1"/>
</dbReference>
<keyword evidence="14" id="KW-1185">Reference proteome</keyword>
<comment type="caution">
    <text evidence="13">The sequence shown here is derived from an EMBL/GenBank/DDBJ whole genome shotgun (WGS) entry which is preliminary data.</text>
</comment>
<dbReference type="GO" id="GO:0005764">
    <property type="term" value="C:lysosome"/>
    <property type="evidence" value="ECO:0007669"/>
    <property type="project" value="UniProtKB-SubCell"/>
</dbReference>
<comment type="subcellular location">
    <subcellularLocation>
        <location evidence="2">Cytoplasm</location>
        <location evidence="2">Cytosol</location>
    </subcellularLocation>
    <subcellularLocation>
        <location evidence="1">Lysosome</location>
    </subcellularLocation>
    <subcellularLocation>
        <location evidence="3">Secreted</location>
        <location evidence="3">Extracellular exosome</location>
    </subcellularLocation>
</comment>
<organism evidence="13 14">
    <name type="scientific">Aldrovandia affinis</name>
    <dbReference type="NCBI Taxonomy" id="143900"/>
    <lineage>
        <taxon>Eukaryota</taxon>
        <taxon>Metazoa</taxon>
        <taxon>Chordata</taxon>
        <taxon>Craniata</taxon>
        <taxon>Vertebrata</taxon>
        <taxon>Euteleostomi</taxon>
        <taxon>Actinopterygii</taxon>
        <taxon>Neopterygii</taxon>
        <taxon>Teleostei</taxon>
        <taxon>Notacanthiformes</taxon>
        <taxon>Halosauridae</taxon>
        <taxon>Aldrovandia</taxon>
    </lineage>
</organism>
<dbReference type="GO" id="GO:0010628">
    <property type="term" value="P:positive regulation of gene expression"/>
    <property type="evidence" value="ECO:0007669"/>
    <property type="project" value="TreeGrafter"/>
</dbReference>
<evidence type="ECO:0000256" key="5">
    <source>
        <dbReference type="ARBA" id="ARBA00022490"/>
    </source>
</evidence>
<keyword evidence="8" id="KW-0666">Pyrogen</keyword>
<evidence type="ECO:0000313" key="13">
    <source>
        <dbReference type="EMBL" id="KAJ8355382.1"/>
    </source>
</evidence>
<evidence type="ECO:0000256" key="10">
    <source>
        <dbReference type="ARBA" id="ARBA00023228"/>
    </source>
</evidence>
<dbReference type="InterPro" id="IPR000975">
    <property type="entry name" value="IL-1_fam"/>
</dbReference>
<reference evidence="13" key="1">
    <citation type="journal article" date="2023" name="Science">
        <title>Genome structures resolve the early diversification of teleost fishes.</title>
        <authorList>
            <person name="Parey E."/>
            <person name="Louis A."/>
            <person name="Montfort J."/>
            <person name="Bouchez O."/>
            <person name="Roques C."/>
            <person name="Iampietro C."/>
            <person name="Lluch J."/>
            <person name="Castinel A."/>
            <person name="Donnadieu C."/>
            <person name="Desvignes T."/>
            <person name="Floi Bucao C."/>
            <person name="Jouanno E."/>
            <person name="Wen M."/>
            <person name="Mejri S."/>
            <person name="Dirks R."/>
            <person name="Jansen H."/>
            <person name="Henkel C."/>
            <person name="Chen W.J."/>
            <person name="Zahm M."/>
            <person name="Cabau C."/>
            <person name="Klopp C."/>
            <person name="Thompson A.W."/>
            <person name="Robinson-Rechavi M."/>
            <person name="Braasch I."/>
            <person name="Lecointre G."/>
            <person name="Bobe J."/>
            <person name="Postlethwait J.H."/>
            <person name="Berthelot C."/>
            <person name="Roest Crollius H."/>
            <person name="Guiguen Y."/>
        </authorList>
    </citation>
    <scope>NUCLEOTIDE SEQUENCE</scope>
    <source>
        <strain evidence="13">NC1722</strain>
    </source>
</reference>
<evidence type="ECO:0000256" key="12">
    <source>
        <dbReference type="RuleBase" id="RU003753"/>
    </source>
</evidence>
<sequence length="343" mass="39977">MYKEREEWRKDMDVLEAKMMRRRNREKEVLVRWKVDQMEKQRKEMERGMCLERDLRAPFYRQIAFAGTTSLHDYKPKLRISTYLRKYHFTEKDNMEFKTSCNNLEKVPSCDCQEGLQLEVTQHPHTFCHVANLIIALQRMKHCHTPLGTEFSDDDLLNYMLENVVEEHVALRVLEGQENMPTVFRSTRVLGCSVCDKDQKSLVLNQGPLRLHAVILQGGNMDLKVQLNMSTYIARSFTDSTSRPVALGIAGTNFYLFCSLSDDQPILQLEEVNNKDTLKRINEQGDMARFLFLKRDSGLSVTRLESLKFRGWFISTAVDDKKPVEMCTEDSTTHITSFTIKQL</sequence>
<comment type="similarity">
    <text evidence="4 12">Belongs to the IL-1 family.</text>
</comment>
<keyword evidence="10" id="KW-0458">Lysosome</keyword>
<dbReference type="GO" id="GO:0006955">
    <property type="term" value="P:immune response"/>
    <property type="evidence" value="ECO:0007669"/>
    <property type="project" value="InterPro"/>
</dbReference>
<evidence type="ECO:0000256" key="1">
    <source>
        <dbReference type="ARBA" id="ARBA00004371"/>
    </source>
</evidence>
<dbReference type="GO" id="GO:1901222">
    <property type="term" value="P:regulation of non-canonical NF-kappaB signal transduction"/>
    <property type="evidence" value="ECO:0007669"/>
    <property type="project" value="TreeGrafter"/>
</dbReference>
<keyword evidence="7 12" id="KW-0964">Secreted</keyword>
<dbReference type="Proteomes" id="UP001221898">
    <property type="component" value="Unassembled WGS sequence"/>
</dbReference>
<dbReference type="PRINTS" id="PR01359">
    <property type="entry name" value="INTRLEUKIN1B"/>
</dbReference>
<dbReference type="Gene3D" id="2.80.10.50">
    <property type="match status" value="1"/>
</dbReference>
<dbReference type="EMBL" id="JAINUG010001347">
    <property type="protein sequence ID" value="KAJ8355382.1"/>
    <property type="molecule type" value="Genomic_DNA"/>
</dbReference>
<dbReference type="GO" id="GO:0019221">
    <property type="term" value="P:cytokine-mediated signaling pathway"/>
    <property type="evidence" value="ECO:0007669"/>
    <property type="project" value="TreeGrafter"/>
</dbReference>
<evidence type="ECO:0000256" key="8">
    <source>
        <dbReference type="ARBA" id="ARBA00022620"/>
    </source>
</evidence>
<accession>A0AAD7R1W2</accession>
<dbReference type="CDD" id="cd23296">
    <property type="entry name" value="beta-trefoil_IL1B"/>
    <property type="match status" value="1"/>
</dbReference>
<name>A0AAD7R1W2_9TELE</name>
<evidence type="ECO:0000256" key="4">
    <source>
        <dbReference type="ARBA" id="ARBA00010448"/>
    </source>
</evidence>
<evidence type="ECO:0000313" key="14">
    <source>
        <dbReference type="Proteomes" id="UP001221898"/>
    </source>
</evidence>
<dbReference type="GO" id="GO:0051781">
    <property type="term" value="P:positive regulation of cell division"/>
    <property type="evidence" value="ECO:0007669"/>
    <property type="project" value="UniProtKB-KW"/>
</dbReference>
<evidence type="ECO:0000256" key="11">
    <source>
        <dbReference type="ARBA" id="ARBA00023246"/>
    </source>
</evidence>
<dbReference type="GO" id="GO:0071222">
    <property type="term" value="P:cellular response to lipopolysaccharide"/>
    <property type="evidence" value="ECO:0007669"/>
    <property type="project" value="TreeGrafter"/>
</dbReference>
<proteinExistence type="inferred from homology"/>
<dbReference type="PANTHER" id="PTHR10078">
    <property type="entry name" value="INTERLEUKIN-1 FAMILY MEMBER"/>
    <property type="match status" value="1"/>
</dbReference>
<protein>
    <recommendedName>
        <fullName evidence="12">Interleukin-1</fullName>
    </recommendedName>
</protein>
<dbReference type="GO" id="GO:0005615">
    <property type="term" value="C:extracellular space"/>
    <property type="evidence" value="ECO:0007669"/>
    <property type="project" value="UniProtKB-KW"/>
</dbReference>
<dbReference type="SMART" id="SM00125">
    <property type="entry name" value="IL1"/>
    <property type="match status" value="1"/>
</dbReference>
<dbReference type="PRINTS" id="PR00264">
    <property type="entry name" value="INTERLEUKIN1"/>
</dbReference>
<dbReference type="GO" id="GO:0005125">
    <property type="term" value="F:cytokine activity"/>
    <property type="evidence" value="ECO:0007669"/>
    <property type="project" value="UniProtKB-UniRule"/>
</dbReference>
<dbReference type="PRINTS" id="PR01357">
    <property type="entry name" value="INTRLEUKN1AB"/>
</dbReference>
<keyword evidence="5" id="KW-0963">Cytoplasm</keyword>
<dbReference type="SUPFAM" id="SSF50353">
    <property type="entry name" value="Cytokine"/>
    <property type="match status" value="1"/>
</dbReference>
<dbReference type="GO" id="GO:0005149">
    <property type="term" value="F:interleukin-1 receptor binding"/>
    <property type="evidence" value="ECO:0007669"/>
    <property type="project" value="UniProtKB-UniRule"/>
</dbReference>
<keyword evidence="11" id="KW-0497">Mitogen</keyword>
<gene>
    <name evidence="13" type="ORF">AAFF_G00058070</name>
</gene>
<keyword evidence="9" id="KW-0395">Inflammatory response</keyword>
<dbReference type="GO" id="GO:0042119">
    <property type="term" value="P:neutrophil activation"/>
    <property type="evidence" value="ECO:0007669"/>
    <property type="project" value="TreeGrafter"/>
</dbReference>
<evidence type="ECO:0000256" key="7">
    <source>
        <dbReference type="ARBA" id="ARBA00022525"/>
    </source>
</evidence>
<dbReference type="GO" id="GO:0048246">
    <property type="term" value="P:macrophage chemotaxis"/>
    <property type="evidence" value="ECO:0007669"/>
    <property type="project" value="TreeGrafter"/>
</dbReference>
<dbReference type="GO" id="GO:0005829">
    <property type="term" value="C:cytosol"/>
    <property type="evidence" value="ECO:0007669"/>
    <property type="project" value="UniProtKB-SubCell"/>
</dbReference>
<dbReference type="InterPro" id="IPR008996">
    <property type="entry name" value="IL1/FGF"/>
</dbReference>
<evidence type="ECO:0000256" key="3">
    <source>
        <dbReference type="ARBA" id="ARBA00004550"/>
    </source>
</evidence>
<keyword evidence="6" id="KW-0202">Cytokine</keyword>
<dbReference type="AlphaFoldDB" id="A0AAD7R1W2"/>
<evidence type="ECO:0000256" key="2">
    <source>
        <dbReference type="ARBA" id="ARBA00004514"/>
    </source>
</evidence>
<evidence type="ECO:0000256" key="9">
    <source>
        <dbReference type="ARBA" id="ARBA00023198"/>
    </source>
</evidence>
<evidence type="ECO:0000256" key="6">
    <source>
        <dbReference type="ARBA" id="ARBA00022514"/>
    </source>
</evidence>